<feature type="region of interest" description="Disordered" evidence="2">
    <location>
        <begin position="694"/>
        <end position="715"/>
    </location>
</feature>
<dbReference type="STRING" id="311402.Avi_6196"/>
<protein>
    <submittedName>
        <fullName evidence="5">Phage tail protein</fullName>
    </submittedName>
</protein>
<dbReference type="KEGG" id="avi:Avi_6196"/>
<dbReference type="Pfam" id="PF10145">
    <property type="entry name" value="PhageMin_Tail"/>
    <property type="match status" value="1"/>
</dbReference>
<dbReference type="InterPro" id="IPR010090">
    <property type="entry name" value="Phage_tape_meas"/>
</dbReference>
<gene>
    <name evidence="5" type="ordered locus">Avi_6196</name>
</gene>
<sequence length="759" mass="76769">MESVGKTLSVGLTAPIAAFGTLTVKTAGDFQAAMNRVEAATGATAAEIADMQKMAIKLGADTTFSASEAANAMEMLAKNGLTASQIMGGAVQASMKLAAASGGELAASADLVTDVMMNFGKNAKDLNPVIDGITGVLLQSKFGFDDYRLAIAQAGGAAGSLGVSFDDFNASIAATSSAFSSGSDAGTSFKTFITSLVPKSKTARATMRQLGLEFFEANGSMKDMSAIAEQLKTKMSGLSDEGLIEAMNDLFGVDGMRTAIMLMKTGGKGIDELKAKIAKASAADQAAARLKGFNGELEQLGGAFESLQIAIANSGLLSLLTEMVKSLADWVAKLAETNPEILKWGTAVAALAAVLGPVAVGIGAVVAVIAAIGAPIALAVAGAAALAAAAVAVYTNWDTIKTQFPTIGAIVEGAIGVISATLTALNANAHSIVAGIVALFTGDFAGAFTAIQQIAHNFADLWLNIAEVIFPGAKAAIIAGVQSIGASMATFGSQILSTFVNLGAEMVVIGEQIMAGLWQGIQNKWQSVKESVTSIASGIKSTFTEFFDINSPSRVMTTLGEYITQGLGDGIANGKGQAVSSATDVANGVSGALSNIDTAGSGLAKNMDNAFSSIGSGLADAIKGTKSWGDVAKGILSSLAQSLIGTMGGGGGVGGSLLKGLFSGLTGFANGGTIMPGGNGAGIDSQVVAFRKSPTEQVDIHDPRKSKSSGGGDRYYSIDARGADQGAVSRIEAALKKVDGSIEKRAVAAQNFSNKRKYI</sequence>
<dbReference type="eggNOG" id="COG5412">
    <property type="taxonomic scope" value="Bacteria"/>
</dbReference>
<evidence type="ECO:0000256" key="2">
    <source>
        <dbReference type="SAM" id="MobiDB-lite"/>
    </source>
</evidence>
<feature type="transmembrane region" description="Helical" evidence="3">
    <location>
        <begin position="432"/>
        <end position="451"/>
    </location>
</feature>
<dbReference type="EMBL" id="CP000634">
    <property type="protein sequence ID" value="ACM39180.1"/>
    <property type="molecule type" value="Genomic_DNA"/>
</dbReference>
<keyword evidence="3" id="KW-0812">Transmembrane</keyword>
<feature type="domain" description="Phage tail tape measure protein" evidence="4">
    <location>
        <begin position="52"/>
        <end position="252"/>
    </location>
</feature>
<name>B9K2T2_ALLAM</name>
<dbReference type="HOGENOM" id="CLU_372444_0_0_5"/>
<dbReference type="PANTHER" id="PTHR37813:SF1">
    <property type="entry name" value="FELS-2 PROPHAGE PROTEIN"/>
    <property type="match status" value="1"/>
</dbReference>
<evidence type="ECO:0000259" key="4">
    <source>
        <dbReference type="Pfam" id="PF10145"/>
    </source>
</evidence>
<keyword evidence="6" id="KW-1185">Reference proteome</keyword>
<dbReference type="PANTHER" id="PTHR37813">
    <property type="entry name" value="FELS-2 PROPHAGE PROTEIN"/>
    <property type="match status" value="1"/>
</dbReference>
<evidence type="ECO:0000256" key="3">
    <source>
        <dbReference type="SAM" id="Phobius"/>
    </source>
</evidence>
<keyword evidence="1" id="KW-1188">Viral release from host cell</keyword>
<reference evidence="5 6" key="1">
    <citation type="journal article" date="2009" name="J. Bacteriol.">
        <title>Genome sequences of three Agrobacterium biovars help elucidate the evolution of multichromosome genomes in bacteria.</title>
        <authorList>
            <person name="Slater S.C."/>
            <person name="Goldman B.S."/>
            <person name="Goodner B."/>
            <person name="Setubal J.C."/>
            <person name="Farrand S.K."/>
            <person name="Nester E.W."/>
            <person name="Burr T.J."/>
            <person name="Banta L."/>
            <person name="Dickerman A.W."/>
            <person name="Paulsen I."/>
            <person name="Otten L."/>
            <person name="Suen G."/>
            <person name="Welch R."/>
            <person name="Almeida N.F."/>
            <person name="Arnold F."/>
            <person name="Burton O.T."/>
            <person name="Du Z."/>
            <person name="Ewing A."/>
            <person name="Godsy E."/>
            <person name="Heisel S."/>
            <person name="Houmiel K.L."/>
            <person name="Jhaveri J."/>
            <person name="Lu J."/>
            <person name="Miller N.M."/>
            <person name="Norton S."/>
            <person name="Chen Q."/>
            <person name="Phoolcharoen W."/>
            <person name="Ohlin V."/>
            <person name="Ondrusek D."/>
            <person name="Pride N."/>
            <person name="Stricklin S.L."/>
            <person name="Sun J."/>
            <person name="Wheeler C."/>
            <person name="Wilson L."/>
            <person name="Zhu H."/>
            <person name="Wood D.W."/>
        </authorList>
    </citation>
    <scope>NUCLEOTIDE SEQUENCE [LARGE SCALE GENOMIC DNA]</scope>
    <source>
        <strain evidence="6">S4 / ATCC BAA-846</strain>
    </source>
</reference>
<dbReference type="Gene3D" id="1.20.120.20">
    <property type="entry name" value="Apolipoprotein"/>
    <property type="match status" value="1"/>
</dbReference>
<feature type="transmembrane region" description="Helical" evidence="3">
    <location>
        <begin position="344"/>
        <end position="369"/>
    </location>
</feature>
<feature type="transmembrane region" description="Helical" evidence="3">
    <location>
        <begin position="376"/>
        <end position="397"/>
    </location>
</feature>
<dbReference type="eggNOG" id="COG5283">
    <property type="taxonomic scope" value="Bacteria"/>
</dbReference>
<keyword evidence="3" id="KW-1133">Transmembrane helix</keyword>
<feature type="transmembrane region" description="Helical" evidence="3">
    <location>
        <begin position="403"/>
        <end position="425"/>
    </location>
</feature>
<dbReference type="AlphaFoldDB" id="B9K2T2"/>
<dbReference type="Proteomes" id="UP000001596">
    <property type="component" value="Chromosome 2"/>
</dbReference>
<dbReference type="NCBIfam" id="TIGR01760">
    <property type="entry name" value="tape_meas_TP901"/>
    <property type="match status" value="1"/>
</dbReference>
<evidence type="ECO:0000313" key="6">
    <source>
        <dbReference type="Proteomes" id="UP000001596"/>
    </source>
</evidence>
<accession>B9K2T2</accession>
<organism evidence="5 6">
    <name type="scientific">Allorhizobium ampelinum (strain ATCC BAA-846 / DSM 112012 / S4)</name>
    <name type="common">Agrobacterium vitis (strain S4)</name>
    <dbReference type="NCBI Taxonomy" id="311402"/>
    <lineage>
        <taxon>Bacteria</taxon>
        <taxon>Pseudomonadati</taxon>
        <taxon>Pseudomonadota</taxon>
        <taxon>Alphaproteobacteria</taxon>
        <taxon>Hyphomicrobiales</taxon>
        <taxon>Rhizobiaceae</taxon>
        <taxon>Rhizobium/Agrobacterium group</taxon>
        <taxon>Allorhizobium</taxon>
        <taxon>Allorhizobium ampelinum</taxon>
    </lineage>
</organism>
<evidence type="ECO:0000313" key="5">
    <source>
        <dbReference type="EMBL" id="ACM39180.1"/>
    </source>
</evidence>
<evidence type="ECO:0000256" key="1">
    <source>
        <dbReference type="ARBA" id="ARBA00022612"/>
    </source>
</evidence>
<keyword evidence="3" id="KW-0472">Membrane</keyword>
<proteinExistence type="predicted"/>